<dbReference type="PANTHER" id="PTHR11102:SF160">
    <property type="entry name" value="ERAD-ASSOCIATED E3 UBIQUITIN-PROTEIN LIGASE COMPONENT HRD3"/>
    <property type="match status" value="1"/>
</dbReference>
<dbReference type="Proteomes" id="UP000041394">
    <property type="component" value="Unassembled WGS sequence"/>
</dbReference>
<accession>A0A0K2X9P0</accession>
<organism evidence="7 8">
    <name type="scientific">Helicobacter ailurogastricus</name>
    <dbReference type="NCBI Taxonomy" id="1578720"/>
    <lineage>
        <taxon>Bacteria</taxon>
        <taxon>Pseudomonadati</taxon>
        <taxon>Campylobacterota</taxon>
        <taxon>Epsilonproteobacteria</taxon>
        <taxon>Campylobacterales</taxon>
        <taxon>Helicobacteraceae</taxon>
        <taxon>Helicobacter</taxon>
    </lineage>
</organism>
<comment type="catalytic activity">
    <reaction evidence="1">
        <text>a beta-lactam + H2O = a substituted beta-amino acid</text>
        <dbReference type="Rhea" id="RHEA:20401"/>
        <dbReference type="ChEBI" id="CHEBI:15377"/>
        <dbReference type="ChEBI" id="CHEBI:35627"/>
        <dbReference type="ChEBI" id="CHEBI:140347"/>
        <dbReference type="EC" id="3.5.2.6"/>
    </reaction>
</comment>
<dbReference type="AlphaFoldDB" id="A0A0K2X9P0"/>
<dbReference type="InterPro" id="IPR050767">
    <property type="entry name" value="Sel1_AlgK"/>
</dbReference>
<dbReference type="InterPro" id="IPR011990">
    <property type="entry name" value="TPR-like_helical_dom_sf"/>
</dbReference>
<protein>
    <recommendedName>
        <fullName evidence="2">beta-lactamase</fullName>
        <ecNumber evidence="2">3.5.2.6</ecNumber>
    </recommendedName>
</protein>
<dbReference type="GO" id="GO:0008800">
    <property type="term" value="F:beta-lactamase activity"/>
    <property type="evidence" value="ECO:0007669"/>
    <property type="project" value="UniProtKB-EC"/>
</dbReference>
<evidence type="ECO:0000256" key="2">
    <source>
        <dbReference type="ARBA" id="ARBA00012865"/>
    </source>
</evidence>
<feature type="region of interest" description="Disordered" evidence="6">
    <location>
        <begin position="138"/>
        <end position="176"/>
    </location>
</feature>
<name>A0A0K2X9P0_9HELI</name>
<dbReference type="EC" id="3.5.2.6" evidence="2"/>
<dbReference type="SUPFAM" id="SSF81901">
    <property type="entry name" value="HCP-like"/>
    <property type="match status" value="2"/>
</dbReference>
<gene>
    <name evidence="7" type="ORF">HAL09_06490</name>
</gene>
<keyword evidence="3" id="KW-1015">Disulfide bond</keyword>
<sequence length="596" mass="67282">MQQAHQAHNNLSQELKATKRAHRLFLSVLEDMGGGGDLTPFKEELEDLSTKFNRLLDTLGSFSKALENIYNQSTEDDIELENSLAQFKKLKVKTNTALNALSSSTENTQALEQANTLSKSLEDLENLLQALQESHAPLLQGTNTSPNTNPTQATQTEQAPQSINATPTTPSSNAPEVKPLWKYGANTLQAFKDYIQAKDLGSASAWLELGKMAYEGIVLYPDNNVAMRCFEKAIALGSVQAMVELGKIYMENGDTQITEYGSGEVLEGVAVGKELANCDDEIDSEVESYKEFLEHCHIFADKKVQNCHQKAKDLFEKAGELGEGRAYRHLGELYRQYNDFGETSEGSKAKSYEYYKKAVELLKRQAKQGDIEAYAEMGQAFVNRLWLASEGDQDHRDENLVEKAIEAFQKVIDLDCHVGCYYLGRLYSAIGFFEGHEREQEEQNSIQAYKKGIQLGSGLCARQLVCDHATQGFNPLTLGLMEGKSKPEIIQFYYFEAFDQAIKWLKMAVSYRHYKALPDLLKYLATQPYLAKEYGFEEEEQKRLNQYGRDYSTYRQLAIDLGPKNWHFWNDYGVFDVKTFLNSGVEAWRTITGTLS</sequence>
<evidence type="ECO:0000256" key="3">
    <source>
        <dbReference type="ARBA" id="ARBA00023157"/>
    </source>
</evidence>
<dbReference type="EMBL" id="CDMN01000027">
    <property type="protein sequence ID" value="CRF44080.1"/>
    <property type="molecule type" value="Genomic_DNA"/>
</dbReference>
<feature type="compositionally biased region" description="Low complexity" evidence="6">
    <location>
        <begin position="142"/>
        <end position="162"/>
    </location>
</feature>
<proteinExistence type="predicted"/>
<dbReference type="InterPro" id="IPR006597">
    <property type="entry name" value="Sel1-like"/>
</dbReference>
<evidence type="ECO:0000256" key="6">
    <source>
        <dbReference type="SAM" id="MobiDB-lite"/>
    </source>
</evidence>
<dbReference type="Gene3D" id="1.25.40.10">
    <property type="entry name" value="Tetratricopeptide repeat domain"/>
    <property type="match status" value="2"/>
</dbReference>
<dbReference type="PANTHER" id="PTHR11102">
    <property type="entry name" value="SEL-1-LIKE PROTEIN"/>
    <property type="match status" value="1"/>
</dbReference>
<dbReference type="GO" id="GO:0046677">
    <property type="term" value="P:response to antibiotic"/>
    <property type="evidence" value="ECO:0007669"/>
    <property type="project" value="UniProtKB-KW"/>
</dbReference>
<reference evidence="7 8" key="1">
    <citation type="submission" date="2014-12" db="EMBL/GenBank/DDBJ databases">
        <authorList>
            <person name="Jaenicke S."/>
        </authorList>
    </citation>
    <scope>NUCLEOTIDE SEQUENCE [LARGE SCALE GENOMIC DNA]</scope>
    <source>
        <strain evidence="7">ASB9</strain>
    </source>
</reference>
<feature type="coiled-coil region" evidence="5">
    <location>
        <begin position="107"/>
        <end position="134"/>
    </location>
</feature>
<evidence type="ECO:0000256" key="1">
    <source>
        <dbReference type="ARBA" id="ARBA00001526"/>
    </source>
</evidence>
<evidence type="ECO:0000313" key="8">
    <source>
        <dbReference type="Proteomes" id="UP000041394"/>
    </source>
</evidence>
<evidence type="ECO:0000313" key="7">
    <source>
        <dbReference type="EMBL" id="CRF44080.1"/>
    </source>
</evidence>
<evidence type="ECO:0000256" key="4">
    <source>
        <dbReference type="ARBA" id="ARBA00023251"/>
    </source>
</evidence>
<feature type="compositionally biased region" description="Polar residues" evidence="6">
    <location>
        <begin position="163"/>
        <end position="174"/>
    </location>
</feature>
<keyword evidence="5" id="KW-0175">Coiled coil</keyword>
<evidence type="ECO:0000256" key="5">
    <source>
        <dbReference type="SAM" id="Coils"/>
    </source>
</evidence>
<keyword evidence="4" id="KW-0046">Antibiotic resistance</keyword>
<dbReference type="RefSeq" id="WP_053942043.1">
    <property type="nucleotide sequence ID" value="NZ_CDMN01000027.1"/>
</dbReference>
<dbReference type="SMART" id="SM00671">
    <property type="entry name" value="SEL1"/>
    <property type="match status" value="3"/>
</dbReference>